<dbReference type="PRINTS" id="PR01464">
    <property type="entry name" value="EAGCHANNEL"/>
</dbReference>
<dbReference type="Pfam" id="PF13426">
    <property type="entry name" value="PAS_9"/>
    <property type="match status" value="1"/>
</dbReference>
<dbReference type="GeneTree" id="ENSGT00940000156540"/>
<evidence type="ECO:0000256" key="11">
    <source>
        <dbReference type="ARBA" id="ARBA00023065"/>
    </source>
</evidence>
<keyword evidence="9" id="KW-0630">Potassium</keyword>
<dbReference type="PRINTS" id="PR01463">
    <property type="entry name" value="EAGCHANLFMLY"/>
</dbReference>
<keyword evidence="11" id="KW-0406">Ion transport</keyword>
<evidence type="ECO:0000256" key="15">
    <source>
        <dbReference type="ARBA" id="ARBA00034430"/>
    </source>
</evidence>
<feature type="region of interest" description="Disordered" evidence="16">
    <location>
        <begin position="870"/>
        <end position="932"/>
    </location>
</feature>
<accession>A0A8C5CED2</accession>
<keyword evidence="3" id="KW-0633">Potassium transport</keyword>
<evidence type="ECO:0000256" key="13">
    <source>
        <dbReference type="ARBA" id="ARBA00023180"/>
    </source>
</evidence>
<dbReference type="InterPro" id="IPR000595">
    <property type="entry name" value="cNMP-bd_dom"/>
</dbReference>
<gene>
    <name evidence="20" type="primary">KCNH5</name>
</gene>
<evidence type="ECO:0000256" key="8">
    <source>
        <dbReference type="ARBA" id="ARBA00022882"/>
    </source>
</evidence>
<keyword evidence="8" id="KW-0851">Voltage-gated channel</keyword>
<dbReference type="InterPro" id="IPR000014">
    <property type="entry name" value="PAS"/>
</dbReference>
<dbReference type="InterPro" id="IPR000700">
    <property type="entry name" value="PAS-assoc_C"/>
</dbReference>
<dbReference type="SUPFAM" id="SSF81324">
    <property type="entry name" value="Voltage-gated potassium channels"/>
    <property type="match status" value="1"/>
</dbReference>
<keyword evidence="7" id="KW-0112">Calmodulin-binding</keyword>
<dbReference type="InterPro" id="IPR050818">
    <property type="entry name" value="KCNH_animal-type"/>
</dbReference>
<feature type="domain" description="Cyclic nucleotide-binding" evidence="18">
    <location>
        <begin position="561"/>
        <end position="661"/>
    </location>
</feature>
<feature type="compositionally biased region" description="Low complexity" evidence="16">
    <location>
        <begin position="1031"/>
        <end position="1054"/>
    </location>
</feature>
<keyword evidence="14" id="KW-0407">Ion channel</keyword>
<evidence type="ECO:0000313" key="20">
    <source>
        <dbReference type="Ensembl" id="ENSGMOP00000057156.1"/>
    </source>
</evidence>
<dbReference type="PROSITE" id="PS50042">
    <property type="entry name" value="CNMP_BINDING_3"/>
    <property type="match status" value="1"/>
</dbReference>
<dbReference type="InterPro" id="IPR005821">
    <property type="entry name" value="Ion_trans_dom"/>
</dbReference>
<feature type="region of interest" description="Disordered" evidence="16">
    <location>
        <begin position="771"/>
        <end position="794"/>
    </location>
</feature>
<protein>
    <submittedName>
        <fullName evidence="20">Potassium voltage-gated channel subfamily H member 5</fullName>
    </submittedName>
</protein>
<feature type="transmembrane region" description="Helical" evidence="17">
    <location>
        <begin position="221"/>
        <end position="239"/>
    </location>
</feature>
<keyword evidence="4" id="KW-0597">Phosphoprotein</keyword>
<feature type="region of interest" description="Disordered" evidence="16">
    <location>
        <begin position="1015"/>
        <end position="1081"/>
    </location>
</feature>
<evidence type="ECO:0000259" key="19">
    <source>
        <dbReference type="PROSITE" id="PS50113"/>
    </source>
</evidence>
<feature type="compositionally biased region" description="Low complexity" evidence="16">
    <location>
        <begin position="746"/>
        <end position="759"/>
    </location>
</feature>
<keyword evidence="5 17" id="KW-0812">Transmembrane</keyword>
<dbReference type="GO" id="GO:0008076">
    <property type="term" value="C:voltage-gated potassium channel complex"/>
    <property type="evidence" value="ECO:0007669"/>
    <property type="project" value="TreeGrafter"/>
</dbReference>
<evidence type="ECO:0000259" key="18">
    <source>
        <dbReference type="PROSITE" id="PS50042"/>
    </source>
</evidence>
<keyword evidence="2" id="KW-0813">Transport</keyword>
<dbReference type="FunFam" id="3.30.450.20:FF:000009">
    <property type="entry name" value="Potassium voltage-gated channel subfamily H member 1"/>
    <property type="match status" value="1"/>
</dbReference>
<dbReference type="Gene3D" id="1.10.287.70">
    <property type="match status" value="1"/>
</dbReference>
<evidence type="ECO:0000256" key="3">
    <source>
        <dbReference type="ARBA" id="ARBA00022538"/>
    </source>
</evidence>
<feature type="region of interest" description="Disordered" evidence="16">
    <location>
        <begin position="727"/>
        <end position="759"/>
    </location>
</feature>
<evidence type="ECO:0000256" key="4">
    <source>
        <dbReference type="ARBA" id="ARBA00022553"/>
    </source>
</evidence>
<dbReference type="FunFam" id="1.10.287.70:FF:000035">
    <property type="entry name" value="Potassium voltage-gated channel, subfamily H (Eag-related), member 1"/>
    <property type="match status" value="1"/>
</dbReference>
<dbReference type="CDD" id="cd00130">
    <property type="entry name" value="PAS"/>
    <property type="match status" value="1"/>
</dbReference>
<dbReference type="AlphaFoldDB" id="A0A8C5CED2"/>
<evidence type="ECO:0000256" key="17">
    <source>
        <dbReference type="SAM" id="Phobius"/>
    </source>
</evidence>
<dbReference type="Gene3D" id="1.10.1200.260">
    <property type="match status" value="1"/>
</dbReference>
<dbReference type="Gene3D" id="3.30.450.20">
    <property type="entry name" value="PAS domain"/>
    <property type="match status" value="1"/>
</dbReference>
<evidence type="ECO:0000256" key="16">
    <source>
        <dbReference type="SAM" id="MobiDB-lite"/>
    </source>
</evidence>
<feature type="compositionally biased region" description="Polar residues" evidence="16">
    <location>
        <begin position="919"/>
        <end position="932"/>
    </location>
</feature>
<name>A0A8C5CED2_GADMO</name>
<evidence type="ECO:0000256" key="6">
    <source>
        <dbReference type="ARBA" id="ARBA00022826"/>
    </source>
</evidence>
<dbReference type="InterPro" id="IPR035965">
    <property type="entry name" value="PAS-like_dom_sf"/>
</dbReference>
<evidence type="ECO:0000256" key="14">
    <source>
        <dbReference type="ARBA" id="ARBA00023303"/>
    </source>
</evidence>
<dbReference type="InterPro" id="IPR014710">
    <property type="entry name" value="RmlC-like_jellyroll"/>
</dbReference>
<comment type="subcellular location">
    <subcellularLocation>
        <location evidence="1">Membrane</location>
        <topology evidence="1">Multi-pass membrane protein</topology>
    </subcellularLocation>
</comment>
<comment type="catalytic activity">
    <reaction evidence="15">
        <text>K(+)(in) = K(+)(out)</text>
        <dbReference type="Rhea" id="RHEA:29463"/>
        <dbReference type="ChEBI" id="CHEBI:29103"/>
    </reaction>
</comment>
<feature type="compositionally biased region" description="Basic and acidic residues" evidence="16">
    <location>
        <begin position="1072"/>
        <end position="1081"/>
    </location>
</feature>
<keyword evidence="10 17" id="KW-1133">Transmembrane helix</keyword>
<keyword evidence="13" id="KW-0325">Glycoprotein</keyword>
<feature type="transmembrane region" description="Helical" evidence="17">
    <location>
        <begin position="356"/>
        <end position="380"/>
    </location>
</feature>
<sequence>MPGGKRGLVAPQNTFLENIVRRSSETSFLLGNAQIVEWPVVYSNDGFCKLSGFHRAEVMQKSSTCSFMYGELTDKKTIDKVRQTFDNYESQCFEVLLYRKNRSPVWFYMQVAPIRNENDKVVLFLCTFKDITVFKQPIEDDPTTGWTKFARLTRALTANRNTQQLQQLAPISQHEVTTTTHKPSRLAEVLQLNSDILPQYKQEAPKTPPHIILHYCTFKTTWDWVILVLTFYTAIMVPYNVSFKTKQNNMVWLVLDSVVDVIFLVDIVLNFHTTFVGPGGEVISDPKLIRMNYLKTWFVIDLLSCLPYDIINAFENVDEVRGSDGMSSLFSSLKVVRLLRLGRVARKLDHYLEYGAAVLVLLVCVFGLVAHWMACIWYSIGDYEVIDELTNTIKMDSWLYQLALSIGSPYRFNASGSGKWEGGPGKDSLYITSLYFTMTSLTTIGFGNIAPSTDGEKIFSVAMMMVGSLLYATIFGNVTTIFQQMYANTNRYHEMLNNVRDFLKLYQVPTGLSERVMDYIVSTWSMSKGIDTEKVLSICPKDMRADICVHLNRKVFNEHPAFRLASDGCLRSLAVEFQTTHCAPGDLIFHAGESVDTLCFVVSGSLEVIQDDEVIAILGKGDVFGDVFWKETTLAHACANVRALTYCDLHVIKREALLKVLDFYTAFANSFSRNLILTCNLRKRIIFRKISEVKKEEEERQRAKNEVQLTIPQDHPVRKLFQKFKQQKELRTQGPSGSQADLEKNQLQGDPQHQQQHLHPHSLQLGHSSLQHSLPLSRPPLQQNGAPPSSSVLTVSQVTPMQSYAPAPGPAPAATKQNNRDIMELQPSAVTVAAGDGPAQARLKAAVSPTAAAPAPARPAARGWMRLKGNVAPPPAPAAEPRREGLNNAPKAVSVETLSQEEAGGRGGGRGEREEGDVSANNPLRKTDSCDSGITKSELRIDRAGDARTPAAVSPLLPGGGGGGSPHPFCPIPEQALHAALHETRLELRGDIRTLGGRLGALESQVAQIISLLSDPRRPSLGGPPHPATSPPSSTTAAAAAAMTATAATAATPRAKIKRQDIFTVSRPVSPDSEKEVSEGL</sequence>
<feature type="compositionally biased region" description="Low complexity" evidence="16">
    <location>
        <begin position="771"/>
        <end position="783"/>
    </location>
</feature>
<keyword evidence="21" id="KW-1185">Reference proteome</keyword>
<dbReference type="InterPro" id="IPR001610">
    <property type="entry name" value="PAC"/>
</dbReference>
<dbReference type="GO" id="GO:0005249">
    <property type="term" value="F:voltage-gated potassium channel activity"/>
    <property type="evidence" value="ECO:0007669"/>
    <property type="project" value="InterPro"/>
</dbReference>
<evidence type="ECO:0000256" key="1">
    <source>
        <dbReference type="ARBA" id="ARBA00004141"/>
    </source>
</evidence>
<dbReference type="FunFam" id="2.60.120.10:FF:000009">
    <property type="entry name" value="Potassium voltage-gated channel subfamily H member 1"/>
    <property type="match status" value="1"/>
</dbReference>
<dbReference type="InterPro" id="IPR003938">
    <property type="entry name" value="K_chnl_volt-dep_EAG/ELK/ERG"/>
</dbReference>
<feature type="compositionally biased region" description="Polar residues" evidence="16">
    <location>
        <begin position="784"/>
        <end position="794"/>
    </location>
</feature>
<evidence type="ECO:0000256" key="10">
    <source>
        <dbReference type="ARBA" id="ARBA00022989"/>
    </source>
</evidence>
<dbReference type="CDD" id="cd00038">
    <property type="entry name" value="CAP_ED"/>
    <property type="match status" value="1"/>
</dbReference>
<dbReference type="GO" id="GO:0005516">
    <property type="term" value="F:calmodulin binding"/>
    <property type="evidence" value="ECO:0007669"/>
    <property type="project" value="UniProtKB-KW"/>
</dbReference>
<proteinExistence type="predicted"/>
<dbReference type="SUPFAM" id="SSF55785">
    <property type="entry name" value="PYP-like sensor domain (PAS domain)"/>
    <property type="match status" value="1"/>
</dbReference>
<evidence type="ECO:0000256" key="2">
    <source>
        <dbReference type="ARBA" id="ARBA00022448"/>
    </source>
</evidence>
<feature type="transmembrane region" description="Helical" evidence="17">
    <location>
        <begin position="429"/>
        <end position="449"/>
    </location>
</feature>
<dbReference type="PANTHER" id="PTHR10217">
    <property type="entry name" value="VOLTAGE AND LIGAND GATED POTASSIUM CHANNEL"/>
    <property type="match status" value="1"/>
</dbReference>
<dbReference type="SUPFAM" id="SSF51206">
    <property type="entry name" value="cAMP-binding domain-like"/>
    <property type="match status" value="1"/>
</dbReference>
<dbReference type="InterPro" id="IPR003949">
    <property type="entry name" value="K_chnl_volt-dep_EAG"/>
</dbReference>
<dbReference type="Ensembl" id="ENSGMOT00000061192.1">
    <property type="protein sequence ID" value="ENSGMOP00000057156.1"/>
    <property type="gene ID" value="ENSGMOG00000027666.1"/>
</dbReference>
<dbReference type="GO" id="GO:0042391">
    <property type="term" value="P:regulation of membrane potential"/>
    <property type="evidence" value="ECO:0007669"/>
    <property type="project" value="TreeGrafter"/>
</dbReference>
<dbReference type="Proteomes" id="UP000694546">
    <property type="component" value="Chromosome 5"/>
</dbReference>
<dbReference type="PROSITE" id="PS50113">
    <property type="entry name" value="PAC"/>
    <property type="match status" value="1"/>
</dbReference>
<feature type="transmembrane region" description="Helical" evidence="17">
    <location>
        <begin position="461"/>
        <end position="482"/>
    </location>
</feature>
<evidence type="ECO:0000256" key="12">
    <source>
        <dbReference type="ARBA" id="ARBA00023136"/>
    </source>
</evidence>
<dbReference type="Pfam" id="PF00027">
    <property type="entry name" value="cNMP_binding"/>
    <property type="match status" value="1"/>
</dbReference>
<dbReference type="SMART" id="SM00086">
    <property type="entry name" value="PAC"/>
    <property type="match status" value="1"/>
</dbReference>
<dbReference type="SMART" id="SM00100">
    <property type="entry name" value="cNMP"/>
    <property type="match status" value="1"/>
</dbReference>
<dbReference type="PANTHER" id="PTHR10217:SF533">
    <property type="entry name" value="POTASSIUM VOLTAGE-GATED CHANNEL SUBFAMILY H MEMBER 5"/>
    <property type="match status" value="1"/>
</dbReference>
<dbReference type="InterPro" id="IPR018490">
    <property type="entry name" value="cNMP-bd_dom_sf"/>
</dbReference>
<evidence type="ECO:0000256" key="5">
    <source>
        <dbReference type="ARBA" id="ARBA00022692"/>
    </source>
</evidence>
<reference evidence="20" key="2">
    <citation type="submission" date="2025-09" db="UniProtKB">
        <authorList>
            <consortium name="Ensembl"/>
        </authorList>
    </citation>
    <scope>IDENTIFICATION</scope>
</reference>
<dbReference type="NCBIfam" id="TIGR00229">
    <property type="entry name" value="sensory_box"/>
    <property type="match status" value="1"/>
</dbReference>
<feature type="domain" description="PAC" evidence="19">
    <location>
        <begin position="91"/>
        <end position="143"/>
    </location>
</feature>
<evidence type="ECO:0000256" key="7">
    <source>
        <dbReference type="ARBA" id="ARBA00022860"/>
    </source>
</evidence>
<keyword evidence="12 17" id="KW-0472">Membrane</keyword>
<evidence type="ECO:0000256" key="9">
    <source>
        <dbReference type="ARBA" id="ARBA00022958"/>
    </source>
</evidence>
<dbReference type="Gene3D" id="2.60.120.10">
    <property type="entry name" value="Jelly Rolls"/>
    <property type="match status" value="1"/>
</dbReference>
<dbReference type="FunFam" id="1.10.1200.260:FF:000003">
    <property type="entry name" value="Potassium voltage-gated channel subfamily H member 1"/>
    <property type="match status" value="1"/>
</dbReference>
<organism evidence="20 21">
    <name type="scientific">Gadus morhua</name>
    <name type="common">Atlantic cod</name>
    <dbReference type="NCBI Taxonomy" id="8049"/>
    <lineage>
        <taxon>Eukaryota</taxon>
        <taxon>Metazoa</taxon>
        <taxon>Chordata</taxon>
        <taxon>Craniata</taxon>
        <taxon>Vertebrata</taxon>
        <taxon>Euteleostomi</taxon>
        <taxon>Actinopterygii</taxon>
        <taxon>Neopterygii</taxon>
        <taxon>Teleostei</taxon>
        <taxon>Neoteleostei</taxon>
        <taxon>Acanthomorphata</taxon>
        <taxon>Zeiogadaria</taxon>
        <taxon>Gadariae</taxon>
        <taxon>Gadiformes</taxon>
        <taxon>Gadoidei</taxon>
        <taxon>Gadidae</taxon>
        <taxon>Gadus</taxon>
    </lineage>
</organism>
<reference evidence="20" key="1">
    <citation type="submission" date="2025-08" db="UniProtKB">
        <authorList>
            <consortium name="Ensembl"/>
        </authorList>
    </citation>
    <scope>IDENTIFICATION</scope>
</reference>
<evidence type="ECO:0000313" key="21">
    <source>
        <dbReference type="Proteomes" id="UP000694546"/>
    </source>
</evidence>
<dbReference type="Pfam" id="PF00520">
    <property type="entry name" value="Ion_trans"/>
    <property type="match status" value="1"/>
</dbReference>
<keyword evidence="6" id="KW-0631">Potassium channel</keyword>